<sequence length="314" mass="34923">MTRAEIPAGTRLKVFWELDDPWYPGVVQGYNDDGCADLLYDDADFLDECTTGIARTSDLTVGDTVNKIKGFFQQAPRQRWRAELGAVEHTKLAVKMQENALQHVTKGNYEPKVEKFVLYCQQHGRDWLPTSTATVLLYLASILEADRIQATLLQPYLLAINGYHEDLGCETPARGQSVIRAVKAWLCSKRITTERMTPSTSEELRLLQAYVYTVFAFVMFGRPDTGVAMQREHISSTVDVLSVVLLREKGRESSPGADPLGGGQETPRIARDLAGTVGPDLQEARHFVISEGQCERPLLEADGRSGYFCGCLVC</sequence>
<dbReference type="Gene3D" id="2.30.30.140">
    <property type="match status" value="1"/>
</dbReference>
<organism evidence="2 3">
    <name type="scientific">Cymbomonas tetramitiformis</name>
    <dbReference type="NCBI Taxonomy" id="36881"/>
    <lineage>
        <taxon>Eukaryota</taxon>
        <taxon>Viridiplantae</taxon>
        <taxon>Chlorophyta</taxon>
        <taxon>Pyramimonadophyceae</taxon>
        <taxon>Pyramimonadales</taxon>
        <taxon>Pyramimonadaceae</taxon>
        <taxon>Cymbomonas</taxon>
    </lineage>
</organism>
<dbReference type="InterPro" id="IPR010998">
    <property type="entry name" value="Integrase_recombinase_N"/>
</dbReference>
<evidence type="ECO:0000313" key="2">
    <source>
        <dbReference type="EMBL" id="KAK3234405.1"/>
    </source>
</evidence>
<comment type="caution">
    <text evidence="2">The sequence shown here is derived from an EMBL/GenBank/DDBJ whole genome shotgun (WGS) entry which is preliminary data.</text>
</comment>
<accession>A0AAE0BE98</accession>
<dbReference type="Gene3D" id="1.10.150.130">
    <property type="match status" value="1"/>
</dbReference>
<dbReference type="GO" id="GO:0003677">
    <property type="term" value="F:DNA binding"/>
    <property type="evidence" value="ECO:0007669"/>
    <property type="project" value="UniProtKB-KW"/>
</dbReference>
<evidence type="ECO:0000256" key="1">
    <source>
        <dbReference type="ARBA" id="ARBA00023125"/>
    </source>
</evidence>
<name>A0AAE0BE98_9CHLO</name>
<keyword evidence="3" id="KW-1185">Reference proteome</keyword>
<keyword evidence="1" id="KW-0238">DNA-binding</keyword>
<dbReference type="SUPFAM" id="SSF47823">
    <property type="entry name" value="lambda integrase-like, N-terminal domain"/>
    <property type="match status" value="1"/>
</dbReference>
<proteinExistence type="predicted"/>
<dbReference type="AlphaFoldDB" id="A0AAE0BE98"/>
<dbReference type="Proteomes" id="UP001190700">
    <property type="component" value="Unassembled WGS sequence"/>
</dbReference>
<dbReference type="EMBL" id="LGRX02035499">
    <property type="protein sequence ID" value="KAK3234405.1"/>
    <property type="molecule type" value="Genomic_DNA"/>
</dbReference>
<evidence type="ECO:0000313" key="3">
    <source>
        <dbReference type="Proteomes" id="UP001190700"/>
    </source>
</evidence>
<gene>
    <name evidence="2" type="ORF">CYMTET_55347</name>
</gene>
<protein>
    <submittedName>
        <fullName evidence="2">Uncharacterized protein</fullName>
    </submittedName>
</protein>
<reference evidence="2 3" key="1">
    <citation type="journal article" date="2015" name="Genome Biol. Evol.">
        <title>Comparative Genomics of a Bacterivorous Green Alga Reveals Evolutionary Causalities and Consequences of Phago-Mixotrophic Mode of Nutrition.</title>
        <authorList>
            <person name="Burns J.A."/>
            <person name="Paasch A."/>
            <person name="Narechania A."/>
            <person name="Kim E."/>
        </authorList>
    </citation>
    <scope>NUCLEOTIDE SEQUENCE [LARGE SCALE GENOMIC DNA]</scope>
    <source>
        <strain evidence="2 3">PLY_AMNH</strain>
    </source>
</reference>